<keyword evidence="1" id="KW-0812">Transmembrane</keyword>
<organism evidence="2">
    <name type="scientific">Octopus bimaculoides</name>
    <name type="common">California two-spotted octopus</name>
    <dbReference type="NCBI Taxonomy" id="37653"/>
    <lineage>
        <taxon>Eukaryota</taxon>
        <taxon>Metazoa</taxon>
        <taxon>Spiralia</taxon>
        <taxon>Lophotrochozoa</taxon>
        <taxon>Mollusca</taxon>
        <taxon>Cephalopoda</taxon>
        <taxon>Coleoidea</taxon>
        <taxon>Octopodiformes</taxon>
        <taxon>Octopoda</taxon>
        <taxon>Incirrata</taxon>
        <taxon>Octopodidae</taxon>
        <taxon>Octopus</taxon>
    </lineage>
</organism>
<feature type="transmembrane region" description="Helical" evidence="1">
    <location>
        <begin position="50"/>
        <end position="67"/>
    </location>
</feature>
<reference evidence="2" key="1">
    <citation type="submission" date="2015-07" db="EMBL/GenBank/DDBJ databases">
        <title>MeaNS - Measles Nucleotide Surveillance Program.</title>
        <authorList>
            <person name="Tran T."/>
            <person name="Druce J."/>
        </authorList>
    </citation>
    <scope>NUCLEOTIDE SEQUENCE</scope>
    <source>
        <strain evidence="2">UCB-OBI-ISO-001</strain>
        <tissue evidence="2">Gonad</tissue>
    </source>
</reference>
<dbReference type="EMBL" id="KQ418196">
    <property type="protein sequence ID" value="KOF88282.1"/>
    <property type="molecule type" value="Genomic_DNA"/>
</dbReference>
<gene>
    <name evidence="2" type="ORF">OCBIM_22015137mg</name>
</gene>
<accession>A0A0L8HGC3</accession>
<name>A0A0L8HGC3_OCTBM</name>
<protein>
    <submittedName>
        <fullName evidence="2">Uncharacterized protein</fullName>
    </submittedName>
</protein>
<sequence>MANMIFSGINGYVRSVKTDYIELQQFYILKHVSIIAILTLLPRHLPIKQLVSNFLMCSLLSMLVFLLV</sequence>
<proteinExistence type="predicted"/>
<evidence type="ECO:0000256" key="1">
    <source>
        <dbReference type="SAM" id="Phobius"/>
    </source>
</evidence>
<dbReference type="AlphaFoldDB" id="A0A0L8HGC3"/>
<evidence type="ECO:0000313" key="2">
    <source>
        <dbReference type="EMBL" id="KOF88282.1"/>
    </source>
</evidence>
<keyword evidence="1" id="KW-0472">Membrane</keyword>
<keyword evidence="1" id="KW-1133">Transmembrane helix</keyword>